<comment type="similarity">
    <text evidence="4 14">Belongs to the cytochrome P450 family.</text>
</comment>
<evidence type="ECO:0000256" key="15">
    <source>
        <dbReference type="SAM" id="Coils"/>
    </source>
</evidence>
<dbReference type="RefSeq" id="XP_002429983.1">
    <property type="nucleotide sequence ID" value="XM_002429938.1"/>
</dbReference>
<evidence type="ECO:0000256" key="10">
    <source>
        <dbReference type="ARBA" id="ARBA00023004"/>
    </source>
</evidence>
<dbReference type="DrugCentral" id="E0VV39"/>
<accession>E0VV39</accession>
<evidence type="ECO:0000313" key="18">
    <source>
        <dbReference type="EnsemblMetazoa" id="PHUM458480-PA"/>
    </source>
</evidence>
<dbReference type="OrthoDB" id="1470350at2759"/>
<feature type="binding site" description="axial binding residue" evidence="13">
    <location>
        <position position="448"/>
    </location>
    <ligand>
        <name>heme</name>
        <dbReference type="ChEBI" id="CHEBI:30413"/>
    </ligand>
    <ligandPart>
        <name>Fe</name>
        <dbReference type="ChEBI" id="CHEBI:18248"/>
    </ligandPart>
</feature>
<feature type="transmembrane region" description="Helical" evidence="16">
    <location>
        <begin position="12"/>
        <end position="31"/>
    </location>
</feature>
<name>E0VV39_PEDHC</name>
<proteinExistence type="inferred from homology"/>
<dbReference type="PRINTS" id="PR00385">
    <property type="entry name" value="P450"/>
</dbReference>
<reference evidence="17" key="1">
    <citation type="submission" date="2007-04" db="EMBL/GenBank/DDBJ databases">
        <title>Annotation of Pediculus humanus corporis strain USDA.</title>
        <authorList>
            <person name="Kirkness E."/>
            <person name="Hannick L."/>
            <person name="Hass B."/>
            <person name="Bruggner R."/>
            <person name="Lawson D."/>
            <person name="Bidwell S."/>
            <person name="Joardar V."/>
            <person name="Caler E."/>
            <person name="Walenz B."/>
            <person name="Inman J."/>
            <person name="Schobel S."/>
            <person name="Galinsky K."/>
            <person name="Amedeo P."/>
            <person name="Strausberg R."/>
        </authorList>
    </citation>
    <scope>NUCLEOTIDE SEQUENCE</scope>
    <source>
        <strain evidence="17">USDA</strain>
    </source>
</reference>
<dbReference type="InterPro" id="IPR001128">
    <property type="entry name" value="Cyt_P450"/>
</dbReference>
<evidence type="ECO:0000256" key="12">
    <source>
        <dbReference type="ARBA" id="ARBA00023136"/>
    </source>
</evidence>
<comment type="cofactor">
    <cofactor evidence="1 13">
        <name>heme</name>
        <dbReference type="ChEBI" id="CHEBI:30413"/>
    </cofactor>
</comment>
<dbReference type="InterPro" id="IPR050196">
    <property type="entry name" value="Cytochrome_P450_Monoox"/>
</dbReference>
<keyword evidence="9 14" id="KW-0560">Oxidoreductase</keyword>
<keyword evidence="6 13" id="KW-0479">Metal-binding</keyword>
<keyword evidence="16" id="KW-1133">Transmembrane helix</keyword>
<keyword evidence="5 13" id="KW-0349">Heme</keyword>
<dbReference type="InterPro" id="IPR002401">
    <property type="entry name" value="Cyt_P450_E_grp-I"/>
</dbReference>
<evidence type="ECO:0000256" key="11">
    <source>
        <dbReference type="ARBA" id="ARBA00023033"/>
    </source>
</evidence>
<feature type="coiled-coil region" evidence="15">
    <location>
        <begin position="252"/>
        <end position="279"/>
    </location>
</feature>
<gene>
    <name evidence="18" type="primary">8230924</name>
    <name evidence="17" type="ORF">Phum_PHUM458480</name>
</gene>
<evidence type="ECO:0000256" key="2">
    <source>
        <dbReference type="ARBA" id="ARBA00004174"/>
    </source>
</evidence>
<dbReference type="EMBL" id="AAZO01005574">
    <property type="status" value="NOT_ANNOTATED_CDS"/>
    <property type="molecule type" value="Genomic_DNA"/>
</dbReference>
<dbReference type="PANTHER" id="PTHR24291:SF189">
    <property type="entry name" value="CYTOCHROME P450 4C3-RELATED"/>
    <property type="match status" value="1"/>
</dbReference>
<sequence>MDVYQIYSNARLLCYYFAGLFLLFIIFRYIIKRMIFVQGLSPIPGPFGIPLLGNSLSLTGGQDDFFRLLLNYRKIYGSIFKLWIGMRPFVFISDAQYVSPILNSSLHIDKSYEYTFLHPWLGTGLLTATGSKWHSRRKLLTPTFHHSLLEGFIQPIIEKSKILISLLENEVGQPPFDVLKYTKLCALDIICVTAMGKDVNAQLCHGTEYVQAVEGLNKILQRRFITPWLKPDFIFKRCQLGRQQENYINTINNFVSQVIEDKKNELKKTETESEQKSTSKHPAFLDLILKTRKDGQALSDNDIREEVNTFMFAGHDTTSVAISWCLFALGKHQSIQKNILEEYETVVKNKIPTFDEIQKLEYLENCIKETLRLYPVVPLIARDIKHKIDIDGKTRLLPGVTALIFTPSLHRDCKVFQEPNEFMPDRFKENKTRNPFSYIPFSAGPRNCIGAKFAMIEVKIVLYNILKNYEIISVDSEKDLNLMSEIVLSNKEGIRIILEKRKRKICLE</sequence>
<keyword evidence="19" id="KW-1185">Reference proteome</keyword>
<evidence type="ECO:0000256" key="5">
    <source>
        <dbReference type="ARBA" id="ARBA00022617"/>
    </source>
</evidence>
<dbReference type="Gene3D" id="1.10.630.10">
    <property type="entry name" value="Cytochrome P450"/>
    <property type="match status" value="1"/>
</dbReference>
<dbReference type="GeneID" id="8230924"/>
<evidence type="ECO:0000313" key="19">
    <source>
        <dbReference type="Proteomes" id="UP000009046"/>
    </source>
</evidence>
<dbReference type="Proteomes" id="UP000009046">
    <property type="component" value="Unassembled WGS sequence"/>
</dbReference>
<dbReference type="EC" id="1.14.14.1" evidence="17"/>
<evidence type="ECO:0000256" key="6">
    <source>
        <dbReference type="ARBA" id="ARBA00022723"/>
    </source>
</evidence>
<keyword evidence="10 13" id="KW-0408">Iron</keyword>
<organism>
    <name type="scientific">Pediculus humanus subsp. corporis</name>
    <name type="common">Body louse</name>
    <dbReference type="NCBI Taxonomy" id="121224"/>
    <lineage>
        <taxon>Eukaryota</taxon>
        <taxon>Metazoa</taxon>
        <taxon>Ecdysozoa</taxon>
        <taxon>Arthropoda</taxon>
        <taxon>Hexapoda</taxon>
        <taxon>Insecta</taxon>
        <taxon>Pterygota</taxon>
        <taxon>Neoptera</taxon>
        <taxon>Paraneoptera</taxon>
        <taxon>Psocodea</taxon>
        <taxon>Troctomorpha</taxon>
        <taxon>Phthiraptera</taxon>
        <taxon>Anoplura</taxon>
        <taxon>Pediculidae</taxon>
        <taxon>Pediculus</taxon>
    </lineage>
</organism>
<dbReference type="ChEMBL" id="CHEMBL2364702"/>
<evidence type="ECO:0000256" key="9">
    <source>
        <dbReference type="ARBA" id="ARBA00023002"/>
    </source>
</evidence>
<dbReference type="PANTHER" id="PTHR24291">
    <property type="entry name" value="CYTOCHROME P450 FAMILY 4"/>
    <property type="match status" value="1"/>
</dbReference>
<evidence type="ECO:0000256" key="1">
    <source>
        <dbReference type="ARBA" id="ARBA00001971"/>
    </source>
</evidence>
<dbReference type="CDD" id="cd20628">
    <property type="entry name" value="CYP4"/>
    <property type="match status" value="1"/>
</dbReference>
<comment type="subcellular location">
    <subcellularLocation>
        <location evidence="3">Endoplasmic reticulum membrane</location>
        <topology evidence="3">Peripheral membrane protein</topology>
    </subcellularLocation>
    <subcellularLocation>
        <location evidence="2">Microsome membrane</location>
        <topology evidence="2">Peripheral membrane protein</topology>
    </subcellularLocation>
</comment>
<evidence type="ECO:0000256" key="4">
    <source>
        <dbReference type="ARBA" id="ARBA00010617"/>
    </source>
</evidence>
<dbReference type="CTD" id="8230924"/>
<evidence type="ECO:0000256" key="14">
    <source>
        <dbReference type="RuleBase" id="RU000461"/>
    </source>
</evidence>
<evidence type="ECO:0000256" key="3">
    <source>
        <dbReference type="ARBA" id="ARBA00004406"/>
    </source>
</evidence>
<dbReference type="eggNOG" id="KOG0157">
    <property type="taxonomic scope" value="Eukaryota"/>
</dbReference>
<keyword evidence="11 14" id="KW-0503">Monooxygenase</keyword>
<dbReference type="STRING" id="121224.E0VV39"/>
<dbReference type="VEuPathDB" id="VectorBase:PHUM458480"/>
<dbReference type="GO" id="GO:0016712">
    <property type="term" value="F:oxidoreductase activity, acting on paired donors, with incorporation or reduction of molecular oxygen, reduced flavin or flavoprotein as one donor, and incorporation of one atom of oxygen"/>
    <property type="evidence" value="ECO:0007669"/>
    <property type="project" value="UniProtKB-EC"/>
</dbReference>
<dbReference type="PROSITE" id="PS00086">
    <property type="entry name" value="CYTOCHROME_P450"/>
    <property type="match status" value="1"/>
</dbReference>
<evidence type="ECO:0000256" key="8">
    <source>
        <dbReference type="ARBA" id="ARBA00022848"/>
    </source>
</evidence>
<keyword evidence="7" id="KW-0256">Endoplasmic reticulum</keyword>
<dbReference type="KEGG" id="phu:Phum_PHUM458480"/>
<dbReference type="EMBL" id="DS235802">
    <property type="protein sequence ID" value="EEB17245.1"/>
    <property type="molecule type" value="Genomic_DNA"/>
</dbReference>
<dbReference type="GO" id="GO:0020037">
    <property type="term" value="F:heme binding"/>
    <property type="evidence" value="ECO:0007669"/>
    <property type="project" value="InterPro"/>
</dbReference>
<keyword evidence="12 16" id="KW-0472">Membrane</keyword>
<evidence type="ECO:0000256" key="7">
    <source>
        <dbReference type="ARBA" id="ARBA00022824"/>
    </source>
</evidence>
<keyword evidence="8" id="KW-0492">Microsome</keyword>
<dbReference type="SUPFAM" id="SSF48264">
    <property type="entry name" value="Cytochrome P450"/>
    <property type="match status" value="1"/>
</dbReference>
<protein>
    <submittedName>
        <fullName evidence="17">Cytochrome P-450, putative</fullName>
        <ecNumber evidence="17">1.14.14.1</ecNumber>
    </submittedName>
</protein>
<evidence type="ECO:0000256" key="13">
    <source>
        <dbReference type="PIRSR" id="PIRSR602401-1"/>
    </source>
</evidence>
<reference evidence="18" key="3">
    <citation type="submission" date="2020-05" db="UniProtKB">
        <authorList>
            <consortium name="EnsemblMetazoa"/>
        </authorList>
    </citation>
    <scope>IDENTIFICATION</scope>
    <source>
        <strain evidence="18">USDA</strain>
    </source>
</reference>
<dbReference type="EnsemblMetazoa" id="PHUM458480-RA">
    <property type="protein sequence ID" value="PHUM458480-PA"/>
    <property type="gene ID" value="PHUM458480"/>
</dbReference>
<dbReference type="AlphaFoldDB" id="E0VV39"/>
<evidence type="ECO:0000256" key="16">
    <source>
        <dbReference type="SAM" id="Phobius"/>
    </source>
</evidence>
<dbReference type="HOGENOM" id="CLU_001570_5_1_1"/>
<dbReference type="InterPro" id="IPR036396">
    <property type="entry name" value="Cyt_P450_sf"/>
</dbReference>
<reference evidence="17" key="2">
    <citation type="submission" date="2007-04" db="EMBL/GenBank/DDBJ databases">
        <title>The genome of the human body louse.</title>
        <authorList>
            <consortium name="The Human Body Louse Genome Consortium"/>
            <person name="Kirkness E."/>
            <person name="Walenz B."/>
            <person name="Hass B."/>
            <person name="Bruggner R."/>
            <person name="Strausberg R."/>
        </authorList>
    </citation>
    <scope>NUCLEOTIDE SEQUENCE</scope>
    <source>
        <strain evidence="17">USDA</strain>
    </source>
</reference>
<keyword evidence="15" id="KW-0175">Coiled coil</keyword>
<keyword evidence="16" id="KW-0812">Transmembrane</keyword>
<dbReference type="FunFam" id="1.10.630.10:FF:000182">
    <property type="entry name" value="Cytochrome P450 3A4"/>
    <property type="match status" value="1"/>
</dbReference>
<dbReference type="InterPro" id="IPR017972">
    <property type="entry name" value="Cyt_P450_CS"/>
</dbReference>
<dbReference type="PRINTS" id="PR00463">
    <property type="entry name" value="EP450I"/>
</dbReference>
<dbReference type="GO" id="GO:0005789">
    <property type="term" value="C:endoplasmic reticulum membrane"/>
    <property type="evidence" value="ECO:0007669"/>
    <property type="project" value="UniProtKB-SubCell"/>
</dbReference>
<dbReference type="OMA" id="WRLYPVT"/>
<dbReference type="Pfam" id="PF00067">
    <property type="entry name" value="p450"/>
    <property type="match status" value="1"/>
</dbReference>
<dbReference type="GO" id="GO:0005506">
    <property type="term" value="F:iron ion binding"/>
    <property type="evidence" value="ECO:0007669"/>
    <property type="project" value="InterPro"/>
</dbReference>
<evidence type="ECO:0000313" key="17">
    <source>
        <dbReference type="EMBL" id="EEB17245.1"/>
    </source>
</evidence>
<dbReference type="InParanoid" id="E0VV39"/>